<dbReference type="Gene3D" id="1.10.3410.10">
    <property type="entry name" value="putative deoxyguanosinetriphosphate triphosphohydrolase like domain"/>
    <property type="match status" value="1"/>
</dbReference>
<dbReference type="InterPro" id="IPR027432">
    <property type="entry name" value="dGTP_triphosphohydrolase_C"/>
</dbReference>
<dbReference type="EC" id="3.1.5.1" evidence="3"/>
<gene>
    <name evidence="3" type="primary">dgt</name>
    <name evidence="3" type="ORF">KS4_00490</name>
</gene>
<dbReference type="NCBIfam" id="TIGR01353">
    <property type="entry name" value="dGTP_triPase"/>
    <property type="match status" value="1"/>
</dbReference>
<dbReference type="EMBL" id="CP036425">
    <property type="protein sequence ID" value="QDU32021.1"/>
    <property type="molecule type" value="Genomic_DNA"/>
</dbReference>
<dbReference type="GO" id="GO:0008832">
    <property type="term" value="F:dGTPase activity"/>
    <property type="evidence" value="ECO:0007669"/>
    <property type="project" value="UniProtKB-EC"/>
</dbReference>
<evidence type="ECO:0000313" key="3">
    <source>
        <dbReference type="EMBL" id="QDU32021.1"/>
    </source>
</evidence>
<feature type="domain" description="HD/PDEase" evidence="2">
    <location>
        <begin position="57"/>
        <end position="261"/>
    </location>
</feature>
<keyword evidence="4" id="KW-1185">Reference proteome</keyword>
<dbReference type="InterPro" id="IPR006674">
    <property type="entry name" value="HD_domain"/>
</dbReference>
<organism evidence="3 4">
    <name type="scientific">Poriferisphaera corsica</name>
    <dbReference type="NCBI Taxonomy" id="2528020"/>
    <lineage>
        <taxon>Bacteria</taxon>
        <taxon>Pseudomonadati</taxon>
        <taxon>Planctomycetota</taxon>
        <taxon>Phycisphaerae</taxon>
        <taxon>Phycisphaerales</taxon>
        <taxon>Phycisphaeraceae</taxon>
        <taxon>Poriferisphaera</taxon>
    </lineage>
</organism>
<protein>
    <submittedName>
        <fullName evidence="3">Deoxyguanosinetriphosphate triphosphohydrolase</fullName>
        <ecNumber evidence="3">3.1.5.1</ecNumber>
    </submittedName>
</protein>
<dbReference type="InterPro" id="IPR006261">
    <property type="entry name" value="dGTPase"/>
</dbReference>
<dbReference type="OrthoDB" id="9803619at2"/>
<dbReference type="RefSeq" id="WP_145072895.1">
    <property type="nucleotide sequence ID" value="NZ_CP036425.1"/>
</dbReference>
<dbReference type="InterPro" id="IPR003607">
    <property type="entry name" value="HD/PDEase_dom"/>
</dbReference>
<proteinExistence type="predicted"/>
<evidence type="ECO:0000256" key="1">
    <source>
        <dbReference type="ARBA" id="ARBA00022801"/>
    </source>
</evidence>
<evidence type="ECO:0000313" key="4">
    <source>
        <dbReference type="Proteomes" id="UP000317369"/>
    </source>
</evidence>
<dbReference type="Gene3D" id="1.10.3550.10">
    <property type="entry name" value="eoxyguanosinetriphosphate triphosphohydrolase domain-like"/>
    <property type="match status" value="1"/>
</dbReference>
<dbReference type="AlphaFoldDB" id="A0A517YP72"/>
<dbReference type="Proteomes" id="UP000317369">
    <property type="component" value="Chromosome"/>
</dbReference>
<accession>A0A517YP72</accession>
<dbReference type="SUPFAM" id="SSF109604">
    <property type="entry name" value="HD-domain/PDEase-like"/>
    <property type="match status" value="1"/>
</dbReference>
<keyword evidence="1 3" id="KW-0378">Hydrolase</keyword>
<dbReference type="Pfam" id="PF13286">
    <property type="entry name" value="HD_assoc"/>
    <property type="match status" value="1"/>
</dbReference>
<dbReference type="KEGG" id="pcor:KS4_00490"/>
<sequence>MMEWKALLNGERFYDASRGAGDVRSELQRDYDRALFSSAVRRLQHKAQVFPLEPNDKVRNRLTHSHEVSCIARSLAERWVSGYGANRGLDEEVRLGVPVVCATVGLLHDLGNPPFGHAGEMAIAEWFERHDEEVFGGVLDEDDKEAIWVREDFLKFEGNAQTMRIILKLQSILGDSGLNLTYGTLSACRKYVGRSIDVCKDDQGYKKPGFFWYERERVRKVEIRTDCVGDDGRGVRHPLTYLVEAADDIVYSTVDLEDALSKGVLNWEMLKKELLRRVKDAGQKNVLAEIIEQIDERLEKYIVVDVATERNTVAGQLLRTMLIGRFIESMVRAFDEHYDAIMKGEFGDELVAVSDVCEIVKACKGVGFDHIYVIVANSKLEVMGRKVIHDLMDLFWDAVKDYEGRDSLKGSGYGEKVWRIMSANYRGLFETWYEQADSELERQILKLHLVTDYVCGMTDHYARELHRELLGW</sequence>
<evidence type="ECO:0000259" key="2">
    <source>
        <dbReference type="SMART" id="SM00471"/>
    </source>
</evidence>
<name>A0A517YP72_9BACT</name>
<dbReference type="InterPro" id="IPR026875">
    <property type="entry name" value="PHydrolase_assoc_dom"/>
</dbReference>
<dbReference type="InterPro" id="IPR023293">
    <property type="entry name" value="dGTP_triP_hydro_central_sf"/>
</dbReference>
<dbReference type="CDD" id="cd00077">
    <property type="entry name" value="HDc"/>
    <property type="match status" value="1"/>
</dbReference>
<reference evidence="3 4" key="1">
    <citation type="submission" date="2019-02" db="EMBL/GenBank/DDBJ databases">
        <title>Deep-cultivation of Planctomycetes and their phenomic and genomic characterization uncovers novel biology.</title>
        <authorList>
            <person name="Wiegand S."/>
            <person name="Jogler M."/>
            <person name="Boedeker C."/>
            <person name="Pinto D."/>
            <person name="Vollmers J."/>
            <person name="Rivas-Marin E."/>
            <person name="Kohn T."/>
            <person name="Peeters S.H."/>
            <person name="Heuer A."/>
            <person name="Rast P."/>
            <person name="Oberbeckmann S."/>
            <person name="Bunk B."/>
            <person name="Jeske O."/>
            <person name="Meyerdierks A."/>
            <person name="Storesund J.E."/>
            <person name="Kallscheuer N."/>
            <person name="Luecker S."/>
            <person name="Lage O.M."/>
            <person name="Pohl T."/>
            <person name="Merkel B.J."/>
            <person name="Hornburger P."/>
            <person name="Mueller R.-W."/>
            <person name="Bruemmer F."/>
            <person name="Labrenz M."/>
            <person name="Spormann A.M."/>
            <person name="Op den Camp H."/>
            <person name="Overmann J."/>
            <person name="Amann R."/>
            <person name="Jetten M.S.M."/>
            <person name="Mascher T."/>
            <person name="Medema M.H."/>
            <person name="Devos D.P."/>
            <person name="Kaster A.-K."/>
            <person name="Ovreas L."/>
            <person name="Rohde M."/>
            <person name="Galperin M.Y."/>
            <person name="Jogler C."/>
        </authorList>
    </citation>
    <scope>NUCLEOTIDE SEQUENCE [LARGE SCALE GENOMIC DNA]</scope>
    <source>
        <strain evidence="3 4">KS4</strain>
    </source>
</reference>
<dbReference type="SMART" id="SM00471">
    <property type="entry name" value="HDc"/>
    <property type="match status" value="1"/>
</dbReference>
<dbReference type="Pfam" id="PF01966">
    <property type="entry name" value="HD"/>
    <property type="match status" value="1"/>
</dbReference>
<dbReference type="Gene3D" id="1.10.3210.10">
    <property type="entry name" value="Hypothetical protein af1432"/>
    <property type="match status" value="1"/>
</dbReference>